<evidence type="ECO:0000256" key="4">
    <source>
        <dbReference type="ARBA" id="ARBA00022741"/>
    </source>
</evidence>
<accession>A0A849VVG5</accession>
<dbReference type="RefSeq" id="WP_174208113.1">
    <property type="nucleotide sequence ID" value="NZ_JABUMX010000002.1"/>
</dbReference>
<dbReference type="PANTHER" id="PTHR34139:SF1">
    <property type="entry name" value="RNASE MJ1380-RELATED"/>
    <property type="match status" value="1"/>
</dbReference>
<keyword evidence="3" id="KW-0540">Nuclease</keyword>
<dbReference type="Proteomes" id="UP000550508">
    <property type="component" value="Unassembled WGS sequence"/>
</dbReference>
<dbReference type="GO" id="GO:0016787">
    <property type="term" value="F:hydrolase activity"/>
    <property type="evidence" value="ECO:0007669"/>
    <property type="project" value="UniProtKB-KW"/>
</dbReference>
<keyword evidence="1" id="KW-0597">Phosphoprotein</keyword>
<reference evidence="6 7" key="1">
    <citation type="submission" date="2020-05" db="EMBL/GenBank/DDBJ databases">
        <authorList>
            <person name="Kim M.K."/>
        </authorList>
    </citation>
    <scope>NUCLEOTIDE SEQUENCE [LARGE SCALE GENOMIC DNA]</scope>
    <source>
        <strain evidence="6 7">BT25</strain>
    </source>
</reference>
<dbReference type="AlphaFoldDB" id="A0A849VVG5"/>
<comment type="caution">
    <text evidence="6">The sequence shown here is derived from an EMBL/GenBank/DDBJ whole genome shotgun (WGS) entry which is preliminary data.</text>
</comment>
<name>A0A849VVG5_9HYPH</name>
<dbReference type="PANTHER" id="PTHR34139">
    <property type="entry name" value="UPF0331 PROTEIN MJ0127"/>
    <property type="match status" value="1"/>
</dbReference>
<dbReference type="GO" id="GO:0110001">
    <property type="term" value="C:toxin-antitoxin complex"/>
    <property type="evidence" value="ECO:0007669"/>
    <property type="project" value="InterPro"/>
</dbReference>
<evidence type="ECO:0000313" key="7">
    <source>
        <dbReference type="Proteomes" id="UP000550508"/>
    </source>
</evidence>
<keyword evidence="7" id="KW-1185">Reference proteome</keyword>
<keyword evidence="5" id="KW-0378">Hydrolase</keyword>
<evidence type="ECO:0000313" key="6">
    <source>
        <dbReference type="EMBL" id="NTS31990.1"/>
    </source>
</evidence>
<sequence length="117" mass="13466">MPRRRIEPVVAEIIEAIDGIEISTRNKSLADFKDWLLRMGVQRALEIISEASRHLPDELLLIAPEIPWKQIRGIGNILRHEYHRLADSIVWSVVTDHLPQLRIAMTKIRAKLDSTAE</sequence>
<keyword evidence="4" id="KW-0547">Nucleotide-binding</keyword>
<dbReference type="EMBL" id="JABUMX010000002">
    <property type="protein sequence ID" value="NTS31990.1"/>
    <property type="molecule type" value="Genomic_DNA"/>
</dbReference>
<dbReference type="GO" id="GO:0000166">
    <property type="term" value="F:nucleotide binding"/>
    <property type="evidence" value="ECO:0007669"/>
    <property type="project" value="UniProtKB-KW"/>
</dbReference>
<evidence type="ECO:0000256" key="5">
    <source>
        <dbReference type="ARBA" id="ARBA00022801"/>
    </source>
</evidence>
<proteinExistence type="predicted"/>
<dbReference type="GO" id="GO:0004540">
    <property type="term" value="F:RNA nuclease activity"/>
    <property type="evidence" value="ECO:0007669"/>
    <property type="project" value="InterPro"/>
</dbReference>
<gene>
    <name evidence="6" type="ORF">HQ945_12055</name>
</gene>
<evidence type="ECO:0000256" key="1">
    <source>
        <dbReference type="ARBA" id="ARBA00022553"/>
    </source>
</evidence>
<dbReference type="InterPro" id="IPR008201">
    <property type="entry name" value="HepT-like"/>
</dbReference>
<dbReference type="Pfam" id="PF01934">
    <property type="entry name" value="HepT-like"/>
    <property type="match status" value="1"/>
</dbReference>
<keyword evidence="2" id="KW-1277">Toxin-antitoxin system</keyword>
<evidence type="ECO:0000256" key="3">
    <source>
        <dbReference type="ARBA" id="ARBA00022722"/>
    </source>
</evidence>
<organism evidence="6 7">
    <name type="scientific">Phyllobacterium pellucidum</name>
    <dbReference type="NCBI Taxonomy" id="2740464"/>
    <lineage>
        <taxon>Bacteria</taxon>
        <taxon>Pseudomonadati</taxon>
        <taxon>Pseudomonadota</taxon>
        <taxon>Alphaproteobacteria</taxon>
        <taxon>Hyphomicrobiales</taxon>
        <taxon>Phyllobacteriaceae</taxon>
        <taxon>Phyllobacterium</taxon>
    </lineage>
</organism>
<dbReference type="InterPro" id="IPR051813">
    <property type="entry name" value="HepT_RNase_toxin"/>
</dbReference>
<protein>
    <submittedName>
        <fullName evidence="6">DUF86 domain-containing protein</fullName>
    </submittedName>
</protein>
<evidence type="ECO:0000256" key="2">
    <source>
        <dbReference type="ARBA" id="ARBA00022649"/>
    </source>
</evidence>